<dbReference type="Proteomes" id="UP000006514">
    <property type="component" value="Unassembled WGS sequence"/>
</dbReference>
<feature type="region of interest" description="Disordered" evidence="1">
    <location>
        <begin position="1"/>
        <end position="24"/>
    </location>
</feature>
<gene>
    <name evidence="2" type="ORF">AURDEDRAFT_131530</name>
</gene>
<dbReference type="KEGG" id="adl:AURDEDRAFT_131530"/>
<sequence length="656" mass="68415">MPTWHKRPAADRSGREPGCKPAQAPGVHVALRPFAHHEQQRETRLAGLSTQLMDGNAATLGLRRSPRKHKAQALQALQLSRAGRSRTSQASPTSVAHAVQGAHAPAATALPTVAPSAAAQNVHAPAPGPINVHAPAAAAHNAHAASGVVYDAQAPAVSVPPAVAPSAAGQNVLAPAPASATASVAAPAAQSVLVPSDVAQHAFAPAVTAVPAVGGVATLHNVNAPAPAAQTEHAPAQDVPAPVAGPADAHNVLVPSGIAQNAVAPAHPVLAPAPASHNFFAPSNVTQSVFEAALGVHAAHAPAQNVLAPAPAPGSQNASLASATGAHPVLPPSGIAQTAVAPAAAAQHAAFASQIDPFLDFMADDYFFNTAQPMAVDDPAQQEIASDDNGHNVSCWRTLRSLTQEASARVRQILDNAPPPPPNTPDEAFISENPSLPLNVPAGDPQLFPTFGPTPADFTHSRPASPSLFDSQDSGPVDSVDALDISSDATPAAGPSSAPYEISFGQDPDDGPISFSPARSASSASYRTRNPIDLHDVDNLVLNVYGPWSRRCFGLRVYKIALEQGDASAIRFVIDGFPQCELKDAWLWVEYIKSAFKRTGDFDAWVMDRFRYKGWWSLLSRSRRDDYQHEAAVYEDLFPSFIRVQPALPYSIIYVQ</sequence>
<feature type="region of interest" description="Disordered" evidence="1">
    <location>
        <begin position="78"/>
        <end position="102"/>
    </location>
</feature>
<dbReference type="InParanoid" id="J0WMZ3"/>
<evidence type="ECO:0000313" key="3">
    <source>
        <dbReference type="Proteomes" id="UP000006514"/>
    </source>
</evidence>
<feature type="compositionally biased region" description="Polar residues" evidence="1">
    <location>
        <begin position="85"/>
        <end position="94"/>
    </location>
</feature>
<feature type="compositionally biased region" description="Basic and acidic residues" evidence="1">
    <location>
        <begin position="8"/>
        <end position="18"/>
    </location>
</feature>
<proteinExistence type="predicted"/>
<feature type="region of interest" description="Disordered" evidence="1">
    <location>
        <begin position="414"/>
        <end position="434"/>
    </location>
</feature>
<evidence type="ECO:0000256" key="1">
    <source>
        <dbReference type="SAM" id="MobiDB-lite"/>
    </source>
</evidence>
<name>J0WMZ3_AURST</name>
<reference evidence="3" key="1">
    <citation type="journal article" date="2012" name="Science">
        <title>The Paleozoic origin of enzymatic lignin decomposition reconstructed from 31 fungal genomes.</title>
        <authorList>
            <person name="Floudas D."/>
            <person name="Binder M."/>
            <person name="Riley R."/>
            <person name="Barry K."/>
            <person name="Blanchette R.A."/>
            <person name="Henrissat B."/>
            <person name="Martinez A.T."/>
            <person name="Otillar R."/>
            <person name="Spatafora J.W."/>
            <person name="Yadav J.S."/>
            <person name="Aerts A."/>
            <person name="Benoit I."/>
            <person name="Boyd A."/>
            <person name="Carlson A."/>
            <person name="Copeland A."/>
            <person name="Coutinho P.M."/>
            <person name="de Vries R.P."/>
            <person name="Ferreira P."/>
            <person name="Findley K."/>
            <person name="Foster B."/>
            <person name="Gaskell J."/>
            <person name="Glotzer D."/>
            <person name="Gorecki P."/>
            <person name="Heitman J."/>
            <person name="Hesse C."/>
            <person name="Hori C."/>
            <person name="Igarashi K."/>
            <person name="Jurgens J.A."/>
            <person name="Kallen N."/>
            <person name="Kersten P."/>
            <person name="Kohler A."/>
            <person name="Kuees U."/>
            <person name="Kumar T.K.A."/>
            <person name="Kuo A."/>
            <person name="LaButti K."/>
            <person name="Larrondo L.F."/>
            <person name="Lindquist E."/>
            <person name="Ling A."/>
            <person name="Lombard V."/>
            <person name="Lucas S."/>
            <person name="Lundell T."/>
            <person name="Martin R."/>
            <person name="McLaughlin D.J."/>
            <person name="Morgenstern I."/>
            <person name="Morin E."/>
            <person name="Murat C."/>
            <person name="Nagy L.G."/>
            <person name="Nolan M."/>
            <person name="Ohm R.A."/>
            <person name="Patyshakuliyeva A."/>
            <person name="Rokas A."/>
            <person name="Ruiz-Duenas F.J."/>
            <person name="Sabat G."/>
            <person name="Salamov A."/>
            <person name="Samejima M."/>
            <person name="Schmutz J."/>
            <person name="Slot J.C."/>
            <person name="St John F."/>
            <person name="Stenlid J."/>
            <person name="Sun H."/>
            <person name="Sun S."/>
            <person name="Syed K."/>
            <person name="Tsang A."/>
            <person name="Wiebenga A."/>
            <person name="Young D."/>
            <person name="Pisabarro A."/>
            <person name="Eastwood D.C."/>
            <person name="Martin F."/>
            <person name="Cullen D."/>
            <person name="Grigoriev I.V."/>
            <person name="Hibbett D.S."/>
        </authorList>
    </citation>
    <scope>NUCLEOTIDE SEQUENCE [LARGE SCALE GENOMIC DNA]</scope>
    <source>
        <strain evidence="3">TFB10046</strain>
    </source>
</reference>
<feature type="compositionally biased region" description="Polar residues" evidence="1">
    <location>
        <begin position="462"/>
        <end position="474"/>
    </location>
</feature>
<feature type="region of interest" description="Disordered" evidence="1">
    <location>
        <begin position="450"/>
        <end position="520"/>
    </location>
</feature>
<accession>J0WMZ3</accession>
<organism evidence="2 3">
    <name type="scientific">Auricularia subglabra (strain TFB-10046 / SS5)</name>
    <name type="common">White-rot fungus</name>
    <name type="synonym">Auricularia delicata (strain TFB10046)</name>
    <dbReference type="NCBI Taxonomy" id="717982"/>
    <lineage>
        <taxon>Eukaryota</taxon>
        <taxon>Fungi</taxon>
        <taxon>Dikarya</taxon>
        <taxon>Basidiomycota</taxon>
        <taxon>Agaricomycotina</taxon>
        <taxon>Agaricomycetes</taxon>
        <taxon>Auriculariales</taxon>
        <taxon>Auriculariaceae</taxon>
        <taxon>Auricularia</taxon>
    </lineage>
</organism>
<keyword evidence="3" id="KW-1185">Reference proteome</keyword>
<dbReference type="eggNOG" id="ENOG502S7ZK">
    <property type="taxonomic scope" value="Eukaryota"/>
</dbReference>
<evidence type="ECO:0000313" key="2">
    <source>
        <dbReference type="EMBL" id="EJD33730.1"/>
    </source>
</evidence>
<protein>
    <submittedName>
        <fullName evidence="2">Uncharacterized protein</fullName>
    </submittedName>
</protein>
<dbReference type="EMBL" id="JH688103">
    <property type="protein sequence ID" value="EJD33730.1"/>
    <property type="molecule type" value="Genomic_DNA"/>
</dbReference>
<dbReference type="AlphaFoldDB" id="J0WMZ3"/>